<name>A0ABP9UJT7_9BACT</name>
<evidence type="ECO:0000259" key="7">
    <source>
        <dbReference type="Pfam" id="PF00361"/>
    </source>
</evidence>
<keyword evidence="10" id="KW-1185">Reference proteome</keyword>
<dbReference type="InterPro" id="IPR003945">
    <property type="entry name" value="NU5C-like"/>
</dbReference>
<keyword evidence="4 6" id="KW-0472">Membrane</keyword>
<dbReference type="PANTHER" id="PTHR42829:SF2">
    <property type="entry name" value="NADH-UBIQUINONE OXIDOREDUCTASE CHAIN 5"/>
    <property type="match status" value="1"/>
</dbReference>
<feature type="transmembrane region" description="Helical" evidence="6">
    <location>
        <begin position="252"/>
        <end position="275"/>
    </location>
</feature>
<feature type="transmembrane region" description="Helical" evidence="6">
    <location>
        <begin position="101"/>
        <end position="121"/>
    </location>
</feature>
<dbReference type="InterPro" id="IPR001750">
    <property type="entry name" value="ND/Mrp_TM"/>
</dbReference>
<feature type="transmembrane region" description="Helical" evidence="6">
    <location>
        <begin position="459"/>
        <end position="479"/>
    </location>
</feature>
<dbReference type="Pfam" id="PF00662">
    <property type="entry name" value="Proton_antipo_N"/>
    <property type="match status" value="1"/>
</dbReference>
<keyword evidence="2 5" id="KW-0812">Transmembrane</keyword>
<feature type="transmembrane region" description="Helical" evidence="6">
    <location>
        <begin position="166"/>
        <end position="184"/>
    </location>
</feature>
<evidence type="ECO:0000256" key="5">
    <source>
        <dbReference type="RuleBase" id="RU000320"/>
    </source>
</evidence>
<evidence type="ECO:0000259" key="8">
    <source>
        <dbReference type="Pfam" id="PF00662"/>
    </source>
</evidence>
<proteinExistence type="predicted"/>
<dbReference type="PRINTS" id="PR01434">
    <property type="entry name" value="NADHDHGNASE5"/>
</dbReference>
<comment type="caution">
    <text evidence="9">The sequence shown here is derived from an EMBL/GenBank/DDBJ whole genome shotgun (WGS) entry which is preliminary data.</text>
</comment>
<gene>
    <name evidence="9" type="primary">ndhB</name>
    <name evidence="9" type="ORF">Hsar01_01102</name>
</gene>
<feature type="transmembrane region" description="Helical" evidence="6">
    <location>
        <begin position="73"/>
        <end position="94"/>
    </location>
</feature>
<dbReference type="InterPro" id="IPR001516">
    <property type="entry name" value="Proton_antipo_N"/>
</dbReference>
<dbReference type="Pfam" id="PF00361">
    <property type="entry name" value="Proton_antipo_M"/>
    <property type="match status" value="1"/>
</dbReference>
<evidence type="ECO:0000256" key="6">
    <source>
        <dbReference type="SAM" id="Phobius"/>
    </source>
</evidence>
<dbReference type="EMBL" id="BAABRI010000005">
    <property type="protein sequence ID" value="GAA5481888.1"/>
    <property type="molecule type" value="Genomic_DNA"/>
</dbReference>
<feature type="transmembrane region" description="Helical" evidence="6">
    <location>
        <begin position="386"/>
        <end position="410"/>
    </location>
</feature>
<comment type="subcellular location">
    <subcellularLocation>
        <location evidence="1">Endomembrane system</location>
        <topology evidence="1">Multi-pass membrane protein</topology>
    </subcellularLocation>
    <subcellularLocation>
        <location evidence="5">Membrane</location>
        <topology evidence="5">Multi-pass membrane protein</topology>
    </subcellularLocation>
</comment>
<feature type="transmembrane region" description="Helical" evidence="6">
    <location>
        <begin position="606"/>
        <end position="625"/>
    </location>
</feature>
<feature type="transmembrane region" description="Helical" evidence="6">
    <location>
        <begin position="127"/>
        <end position="145"/>
    </location>
</feature>
<feature type="transmembrane region" description="Helical" evidence="6">
    <location>
        <begin position="282"/>
        <end position="301"/>
    </location>
</feature>
<feature type="transmembrane region" description="Helical" evidence="6">
    <location>
        <begin position="422"/>
        <end position="447"/>
    </location>
</feature>
<feature type="domain" description="NADH:quinone oxidoreductase/Mrp antiporter transmembrane" evidence="7">
    <location>
        <begin position="120"/>
        <end position="389"/>
    </location>
</feature>
<reference evidence="9 10" key="1">
    <citation type="submission" date="2024-02" db="EMBL/GenBank/DDBJ databases">
        <title>Haloferula sargassicola NBRC 104335.</title>
        <authorList>
            <person name="Ichikawa N."/>
            <person name="Katano-Makiyama Y."/>
            <person name="Hidaka K."/>
        </authorList>
    </citation>
    <scope>NUCLEOTIDE SEQUENCE [LARGE SCALE GENOMIC DNA]</scope>
    <source>
        <strain evidence="9 10">NBRC 104335</strain>
    </source>
</reference>
<dbReference type="PANTHER" id="PTHR42829">
    <property type="entry name" value="NADH-UBIQUINONE OXIDOREDUCTASE CHAIN 5"/>
    <property type="match status" value="1"/>
</dbReference>
<accession>A0ABP9UJT7</accession>
<protein>
    <submittedName>
        <fullName evidence="9">NAD(P)H-quinone oxidoreductase subunit 2, chloroplastic</fullName>
    </submittedName>
</protein>
<feature type="transmembrane region" description="Helical" evidence="6">
    <location>
        <begin position="347"/>
        <end position="366"/>
    </location>
</feature>
<evidence type="ECO:0000313" key="9">
    <source>
        <dbReference type="EMBL" id="GAA5481888.1"/>
    </source>
</evidence>
<evidence type="ECO:0000256" key="4">
    <source>
        <dbReference type="ARBA" id="ARBA00023136"/>
    </source>
</evidence>
<evidence type="ECO:0000313" key="10">
    <source>
        <dbReference type="Proteomes" id="UP001476282"/>
    </source>
</evidence>
<feature type="domain" description="NADH-Ubiquinone oxidoreductase (complex I) chain 5 N-terminal" evidence="8">
    <location>
        <begin position="62"/>
        <end position="97"/>
    </location>
</feature>
<dbReference type="RefSeq" id="WP_353566036.1">
    <property type="nucleotide sequence ID" value="NZ_BAABRI010000005.1"/>
</dbReference>
<sequence>MMNPLPAIVLAPAIAALLIAVLRRGAVSWALAGAAVSLAGALLLALGGEQPITAGLGHLGPLPLGLAADRMDAIVLAVVTFVSFCVFVYAIRYMRGKGHAAWFWSGISLFLAGMTLLVLAADWLVFLAGWEIMGCASFLLIATEHEESEARQGAVKAFLMTRTPDLGLYLGIFAIFAATGSLAIDASATLPAFAAAGLLVAAMGKSAQLPFQSWLSGAMAGPTPVSALLHSATMVAAGALLLIQAYPLMPPGVLAAVAIVGGTTAVLAGFSAIAARDIKQMLASSTSSQLGLMFLAIGTGFPGAALAHWLAHALMKSTLFLTAGHFQERFGGTGFDRLGGSARANKTAYALFLLAGLALAGLPPLVGYFSKDAILAATLRGPWPAAYFTLATAGAAASAIYIGRAARLLFHGAVPQASRDSFATMTAATAVLATAIVVAGFGLHSAVTSGGLEMPESPAARLAGIAALVLGVGGGWWLARVRLHQIGFAFARRHYRIAGGYRAVIVAPVDRIALWAGRFDRCLADGVNEIGTFALSVSRSSHGIDRVLSYLTLWVGRSTWFIADSSKLILEEDGLAKLMDRIADGVRRLGEHGRTWQSGMAHKEMLITLASSTVVLAVFIGALYFT</sequence>
<feature type="transmembrane region" description="Helical" evidence="6">
    <location>
        <begin position="227"/>
        <end position="246"/>
    </location>
</feature>
<evidence type="ECO:0000256" key="3">
    <source>
        <dbReference type="ARBA" id="ARBA00022989"/>
    </source>
</evidence>
<evidence type="ECO:0000256" key="1">
    <source>
        <dbReference type="ARBA" id="ARBA00004127"/>
    </source>
</evidence>
<evidence type="ECO:0000256" key="2">
    <source>
        <dbReference type="ARBA" id="ARBA00022692"/>
    </source>
</evidence>
<organism evidence="9 10">
    <name type="scientific">Haloferula sargassicola</name>
    <dbReference type="NCBI Taxonomy" id="490096"/>
    <lineage>
        <taxon>Bacteria</taxon>
        <taxon>Pseudomonadati</taxon>
        <taxon>Verrucomicrobiota</taxon>
        <taxon>Verrucomicrobiia</taxon>
        <taxon>Verrucomicrobiales</taxon>
        <taxon>Verrucomicrobiaceae</taxon>
        <taxon>Haloferula</taxon>
    </lineage>
</organism>
<dbReference type="Proteomes" id="UP001476282">
    <property type="component" value="Unassembled WGS sequence"/>
</dbReference>
<keyword evidence="3 6" id="KW-1133">Transmembrane helix</keyword>